<dbReference type="RefSeq" id="WP_146101739.1">
    <property type="nucleotide sequence ID" value="NZ_NHRY01000139.1"/>
</dbReference>
<dbReference type="GO" id="GO:0008641">
    <property type="term" value="F:ubiquitin-like modifier activating enzyme activity"/>
    <property type="evidence" value="ECO:0007669"/>
    <property type="project" value="InterPro"/>
</dbReference>
<keyword evidence="1" id="KW-1133">Transmembrane helix</keyword>
<dbReference type="Gene3D" id="3.40.50.720">
    <property type="entry name" value="NAD(P)-binding Rossmann-like Domain"/>
    <property type="match status" value="1"/>
</dbReference>
<evidence type="ECO:0000256" key="1">
    <source>
        <dbReference type="SAM" id="Phobius"/>
    </source>
</evidence>
<dbReference type="NCBIfam" id="NF006077">
    <property type="entry name" value="PRK08223.1"/>
    <property type="match status" value="1"/>
</dbReference>
<sequence>MVKFTFDAAFERNVGWLTEAEQLALRGMRIALAGMGGVGGVHMITLARLGIGAFNTADFDRFDIPNFNRQYGCNVNTLGLVKGEVMEEMALAVNPELRIRRFDDGVTDENLEQFLDGVDLFVDGFDFNVIEMRRKTYRRCRELGIPVVCAGPMGMSVSLLAFDPKGMSFDEYFGMEGASEYEQAIRFMTGLVPKPLPASYLSDPMRLNLVAKTATSVGAACQLCAGAAAITALKFLLRRGEIKPVPYAFQYDVFSNRLAVTKVRGGLNGARWRRKMARMVPAAIERMRAIPLPPETFVPEGYLDEVLHAARWAPSRNNEQPWRFEKLGPDELRIHARRTTAGGLYQYRNGEPNLLGIGGLLEYLRIAASAHGRRMAWRIESDADPLLIRVGFTADPKMEPDPLCPSLGLRHVDRTRYRTRALTAGEREALEAALGETLRVVWLPGPRDRERFARLSLRAGTIRLRAPEMMPVHRRRIEWTLPISPDRTPAKALGLDPVLTRAYRWALDSEDRTRLFNQVGGAAAMALETDYLPVLASGAVFAIRYSQESDSPRTTRALLETGVRLQNFWLTATRLGLALQPLMDVLTFAHYGQENAPFTADARLQAKGRDLARQTRALFGAGDFVFMGRIGEPHWRDAYPRSVRKPVAELLTVERQVASTAGASPAVA</sequence>
<evidence type="ECO:0000313" key="4">
    <source>
        <dbReference type="Proteomes" id="UP000239724"/>
    </source>
</evidence>
<dbReference type="GO" id="GO:0061503">
    <property type="term" value="F:tRNA threonylcarbamoyladenosine dehydratase"/>
    <property type="evidence" value="ECO:0007669"/>
    <property type="project" value="TreeGrafter"/>
</dbReference>
<accession>A0A2S6NGC5</accession>
<feature type="domain" description="THIF-type NAD/FAD binding fold" evidence="2">
    <location>
        <begin position="12"/>
        <end position="261"/>
    </location>
</feature>
<dbReference type="InterPro" id="IPR000594">
    <property type="entry name" value="ThiF_NAD_FAD-bd"/>
</dbReference>
<proteinExistence type="predicted"/>
<dbReference type="CDD" id="cd01483">
    <property type="entry name" value="E1_enzyme_family"/>
    <property type="match status" value="1"/>
</dbReference>
<dbReference type="SUPFAM" id="SSF69572">
    <property type="entry name" value="Activating enzymes of the ubiquitin-like proteins"/>
    <property type="match status" value="1"/>
</dbReference>
<dbReference type="InterPro" id="IPR000415">
    <property type="entry name" value="Nitroreductase-like"/>
</dbReference>
<keyword evidence="1" id="KW-0472">Membrane</keyword>
<keyword evidence="1" id="KW-0812">Transmembrane</keyword>
<dbReference type="Proteomes" id="UP000239724">
    <property type="component" value="Unassembled WGS sequence"/>
</dbReference>
<evidence type="ECO:0000259" key="2">
    <source>
        <dbReference type="Pfam" id="PF00899"/>
    </source>
</evidence>
<organism evidence="3 4">
    <name type="scientific">Rhodopila globiformis</name>
    <name type="common">Rhodopseudomonas globiformis</name>
    <dbReference type="NCBI Taxonomy" id="1071"/>
    <lineage>
        <taxon>Bacteria</taxon>
        <taxon>Pseudomonadati</taxon>
        <taxon>Pseudomonadota</taxon>
        <taxon>Alphaproteobacteria</taxon>
        <taxon>Acetobacterales</taxon>
        <taxon>Acetobacteraceae</taxon>
        <taxon>Rhodopila</taxon>
    </lineage>
</organism>
<dbReference type="EMBL" id="NHRY01000139">
    <property type="protein sequence ID" value="PPQ33666.1"/>
    <property type="molecule type" value="Genomic_DNA"/>
</dbReference>
<evidence type="ECO:0000313" key="3">
    <source>
        <dbReference type="EMBL" id="PPQ33666.1"/>
    </source>
</evidence>
<dbReference type="PANTHER" id="PTHR43267:SF1">
    <property type="entry name" value="TRNA THREONYLCARBAMOYLADENOSINE DEHYDRATASE"/>
    <property type="match status" value="1"/>
</dbReference>
<name>A0A2S6NGC5_RHOGL</name>
<keyword evidence="4" id="KW-1185">Reference proteome</keyword>
<dbReference type="SUPFAM" id="SSF55469">
    <property type="entry name" value="FMN-dependent nitroreductase-like"/>
    <property type="match status" value="1"/>
</dbReference>
<dbReference type="Pfam" id="PF00899">
    <property type="entry name" value="ThiF"/>
    <property type="match status" value="1"/>
</dbReference>
<dbReference type="OrthoDB" id="272552at2"/>
<feature type="transmembrane region" description="Helical" evidence="1">
    <location>
        <begin position="143"/>
        <end position="162"/>
    </location>
</feature>
<gene>
    <name evidence="3" type="ORF">CCS01_13380</name>
</gene>
<dbReference type="InterPro" id="IPR035985">
    <property type="entry name" value="Ubiquitin-activating_enz"/>
</dbReference>
<dbReference type="GO" id="GO:0016491">
    <property type="term" value="F:oxidoreductase activity"/>
    <property type="evidence" value="ECO:0007669"/>
    <property type="project" value="InterPro"/>
</dbReference>
<comment type="caution">
    <text evidence="3">The sequence shown here is derived from an EMBL/GenBank/DDBJ whole genome shotgun (WGS) entry which is preliminary data.</text>
</comment>
<dbReference type="AlphaFoldDB" id="A0A2S6NGC5"/>
<dbReference type="GO" id="GO:0061504">
    <property type="term" value="P:cyclic threonylcarbamoyladenosine biosynthetic process"/>
    <property type="evidence" value="ECO:0007669"/>
    <property type="project" value="TreeGrafter"/>
</dbReference>
<dbReference type="Gene3D" id="3.40.109.10">
    <property type="entry name" value="NADH Oxidase"/>
    <property type="match status" value="2"/>
</dbReference>
<dbReference type="PANTHER" id="PTHR43267">
    <property type="entry name" value="TRNA THREONYLCARBAMOYLADENOSINE DEHYDRATASE"/>
    <property type="match status" value="1"/>
</dbReference>
<dbReference type="InterPro" id="IPR045886">
    <property type="entry name" value="ThiF/MoeB/HesA"/>
</dbReference>
<reference evidence="3 4" key="1">
    <citation type="journal article" date="2018" name="Arch. Microbiol.">
        <title>New insights into the metabolic potential of the phototrophic purple bacterium Rhodopila globiformis DSM 161(T) from its draft genome sequence and evidence for a vanadium-dependent nitrogenase.</title>
        <authorList>
            <person name="Imhoff J.F."/>
            <person name="Rahn T."/>
            <person name="Kunzel S."/>
            <person name="Neulinger S.C."/>
        </authorList>
    </citation>
    <scope>NUCLEOTIDE SEQUENCE [LARGE SCALE GENOMIC DNA]</scope>
    <source>
        <strain evidence="3 4">DSM 161</strain>
    </source>
</reference>
<protein>
    <recommendedName>
        <fullName evidence="2">THIF-type NAD/FAD binding fold domain-containing protein</fullName>
    </recommendedName>
</protein>